<dbReference type="Pfam" id="PF00905">
    <property type="entry name" value="Transpeptidase"/>
    <property type="match status" value="1"/>
</dbReference>
<gene>
    <name evidence="12" type="ORF">ACFFVI_11620</name>
</gene>
<dbReference type="InterPro" id="IPR036950">
    <property type="entry name" value="PBP_transglycosylase"/>
</dbReference>
<evidence type="ECO:0000256" key="1">
    <source>
        <dbReference type="ARBA" id="ARBA00022645"/>
    </source>
</evidence>
<evidence type="ECO:0000256" key="9">
    <source>
        <dbReference type="SAM" id="MobiDB-lite"/>
    </source>
</evidence>
<keyword evidence="3" id="KW-0328">Glycosyltransferase</keyword>
<comment type="caution">
    <text evidence="12">The sequence shown here is derived from an EMBL/GenBank/DDBJ whole genome shotgun (WGS) entry which is preliminary data.</text>
</comment>
<evidence type="ECO:0000256" key="7">
    <source>
        <dbReference type="ARBA" id="ARBA00034000"/>
    </source>
</evidence>
<evidence type="ECO:0000313" key="12">
    <source>
        <dbReference type="EMBL" id="MFB9377616.1"/>
    </source>
</evidence>
<dbReference type="RefSeq" id="WP_380138817.1">
    <property type="nucleotide sequence ID" value="NZ_JBHLUI010000010.1"/>
</dbReference>
<keyword evidence="10" id="KW-0472">Membrane</keyword>
<feature type="compositionally biased region" description="Pro residues" evidence="9">
    <location>
        <begin position="791"/>
        <end position="809"/>
    </location>
</feature>
<name>A0ABV5LU56_9ACTN</name>
<reference evidence="12 13" key="1">
    <citation type="submission" date="2024-09" db="EMBL/GenBank/DDBJ databases">
        <authorList>
            <person name="Sun Q."/>
            <person name="Mori K."/>
        </authorList>
    </citation>
    <scope>NUCLEOTIDE SEQUENCE [LARGE SCALE GENOMIC DNA]</scope>
    <source>
        <strain evidence="12 13">TISTR 1856</strain>
    </source>
</reference>
<dbReference type="InterPro" id="IPR001264">
    <property type="entry name" value="Glyco_trans_51"/>
</dbReference>
<sequence length="826" mass="86288">MAQSPTRQSDARSSSRRPVYQLLAMFLGVSTAAGVLAAGLVMPGVAASGAAAREGVGVFNELPSDLGDDTLSEATRILWADGSEMARVYDQNRVVVPLADVAPIMQQAIVAIEDSRFYEHGPVDLRGIARAVVNNASSGDGTQGASTLTQQYVKNILVEQAVEQGDQEAAEAATTASGVEGYARKLREMKLAVGVEKEMSKDEILDGYLNVAYFYNGVYGIEAASRFYFSKSAKDLTLPEAALLAGLVQNPVAYNPLKKLDAATERRNVVLDRMLQLGVINQADHDAAKASPIVLNVSRSQQGCIAAASAAYFCDYVTRIVENDPSFGATADDRLALLRRGGLTIRTTLDRRVQDIAQNAANSVINPGQAARTAESVVKPGTGEILAMVQNTTFSPDDDQVGVTMQNYNVARDMGGTGGFQQGSTFKAFTLAAWLKSGKSLNSTVRAPARGNDPFSAFTRCGEKLRGGYYPYSNSEGSGPGVMTVADATRKSVNTAFVSMEKQLDLCDIADLAQSLGVYKGRPTAADTTGEPTLNLDRIPSMTLGTNLVTPLSVAGAYAAFAADGTFCKPIAIAEVLDGDGKPMPVPSADCKQVLDVNVARNVTTALQGGWTSGTAASVSGKGLLNGREVASKTGTTNDSQNVWFAAYTPQLASAVWVGHDSKVYSLNGERINGRRYGRVFGATLAGPVWTNTIGPASNALELPRANFTPGSSQGLKTVNSDGRLRVPSVVGRSVSSARSALQAAGFQVAVSRSRAYSDSIGEGLVAGQSARSADAGATITLTVSAGPDPNAQPEPTQDPTPSQAPSPSAPAEQPAASPAAQGDQG</sequence>
<dbReference type="CDD" id="cd06577">
    <property type="entry name" value="PASTA_pknB"/>
    <property type="match status" value="1"/>
</dbReference>
<evidence type="ECO:0000256" key="3">
    <source>
        <dbReference type="ARBA" id="ARBA00022676"/>
    </source>
</evidence>
<accession>A0ABV5LU56</accession>
<evidence type="ECO:0000313" key="13">
    <source>
        <dbReference type="Proteomes" id="UP001589748"/>
    </source>
</evidence>
<dbReference type="Gene3D" id="3.40.710.10">
    <property type="entry name" value="DD-peptidase/beta-lactamase superfamily"/>
    <property type="match status" value="1"/>
</dbReference>
<dbReference type="Pfam" id="PF00912">
    <property type="entry name" value="Transgly"/>
    <property type="match status" value="1"/>
</dbReference>
<dbReference type="Gene3D" id="3.30.10.20">
    <property type="match status" value="1"/>
</dbReference>
<keyword evidence="6" id="KW-0511">Multifunctional enzyme</keyword>
<comment type="catalytic activity">
    <reaction evidence="7">
        <text>Preferential cleavage: (Ac)2-L-Lys-D-Ala-|-D-Ala. Also transpeptidation of peptidyl-alanyl moieties that are N-acyl substituents of D-alanine.</text>
        <dbReference type="EC" id="3.4.16.4"/>
    </reaction>
</comment>
<dbReference type="SUPFAM" id="SSF53955">
    <property type="entry name" value="Lysozyme-like"/>
    <property type="match status" value="1"/>
</dbReference>
<evidence type="ECO:0000259" key="11">
    <source>
        <dbReference type="PROSITE" id="PS51178"/>
    </source>
</evidence>
<dbReference type="InterPro" id="IPR005543">
    <property type="entry name" value="PASTA_dom"/>
</dbReference>
<evidence type="ECO:0000256" key="2">
    <source>
        <dbReference type="ARBA" id="ARBA00022670"/>
    </source>
</evidence>
<dbReference type="InterPro" id="IPR012338">
    <property type="entry name" value="Beta-lactam/transpept-like"/>
</dbReference>
<keyword evidence="13" id="KW-1185">Reference proteome</keyword>
<protein>
    <submittedName>
        <fullName evidence="12">Penicillin-binding protein</fullName>
    </submittedName>
</protein>
<dbReference type="InterPro" id="IPR023346">
    <property type="entry name" value="Lysozyme-like_dom_sf"/>
</dbReference>
<evidence type="ECO:0000256" key="5">
    <source>
        <dbReference type="ARBA" id="ARBA00022801"/>
    </source>
</evidence>
<dbReference type="PANTHER" id="PTHR32282:SF33">
    <property type="entry name" value="PEPTIDOGLYCAN GLYCOSYLTRANSFERASE"/>
    <property type="match status" value="1"/>
</dbReference>
<keyword evidence="10" id="KW-1133">Transmembrane helix</keyword>
<keyword evidence="2" id="KW-0645">Protease</keyword>
<dbReference type="SUPFAM" id="SSF56601">
    <property type="entry name" value="beta-lactamase/transpeptidase-like"/>
    <property type="match status" value="1"/>
</dbReference>
<dbReference type="Gene3D" id="1.10.3810.10">
    <property type="entry name" value="Biosynthetic peptidoglycan transglycosylase-like"/>
    <property type="match status" value="1"/>
</dbReference>
<dbReference type="SMART" id="SM00740">
    <property type="entry name" value="PASTA"/>
    <property type="match status" value="1"/>
</dbReference>
<evidence type="ECO:0000256" key="8">
    <source>
        <dbReference type="ARBA" id="ARBA00049902"/>
    </source>
</evidence>
<dbReference type="Proteomes" id="UP001589748">
    <property type="component" value="Unassembled WGS sequence"/>
</dbReference>
<keyword evidence="10" id="KW-0812">Transmembrane</keyword>
<dbReference type="PROSITE" id="PS51178">
    <property type="entry name" value="PASTA"/>
    <property type="match status" value="1"/>
</dbReference>
<keyword evidence="4" id="KW-0808">Transferase</keyword>
<feature type="transmembrane region" description="Helical" evidence="10">
    <location>
        <begin position="20"/>
        <end position="42"/>
    </location>
</feature>
<proteinExistence type="predicted"/>
<feature type="domain" description="PASTA" evidence="11">
    <location>
        <begin position="720"/>
        <end position="786"/>
    </location>
</feature>
<dbReference type="PANTHER" id="PTHR32282">
    <property type="entry name" value="BINDING PROTEIN TRANSPEPTIDASE, PUTATIVE-RELATED"/>
    <property type="match status" value="1"/>
</dbReference>
<evidence type="ECO:0000256" key="10">
    <source>
        <dbReference type="SAM" id="Phobius"/>
    </source>
</evidence>
<dbReference type="InterPro" id="IPR001460">
    <property type="entry name" value="PCN-bd_Tpept"/>
</dbReference>
<organism evidence="12 13">
    <name type="scientific">Kineococcus gynurae</name>
    <dbReference type="NCBI Taxonomy" id="452979"/>
    <lineage>
        <taxon>Bacteria</taxon>
        <taxon>Bacillati</taxon>
        <taxon>Actinomycetota</taxon>
        <taxon>Actinomycetes</taxon>
        <taxon>Kineosporiales</taxon>
        <taxon>Kineosporiaceae</taxon>
        <taxon>Kineococcus</taxon>
    </lineage>
</organism>
<feature type="region of interest" description="Disordered" evidence="9">
    <location>
        <begin position="782"/>
        <end position="826"/>
    </location>
</feature>
<dbReference type="Pfam" id="PF03793">
    <property type="entry name" value="PASTA"/>
    <property type="match status" value="1"/>
</dbReference>
<keyword evidence="1" id="KW-0121">Carboxypeptidase</keyword>
<dbReference type="InterPro" id="IPR050396">
    <property type="entry name" value="Glycosyltr_51/Transpeptidase"/>
</dbReference>
<feature type="compositionally biased region" description="Low complexity" evidence="9">
    <location>
        <begin position="810"/>
        <end position="826"/>
    </location>
</feature>
<evidence type="ECO:0000256" key="4">
    <source>
        <dbReference type="ARBA" id="ARBA00022679"/>
    </source>
</evidence>
<comment type="catalytic activity">
    <reaction evidence="8">
        <text>[GlcNAc-(1-&gt;4)-Mur2Ac(oyl-L-Ala-gamma-D-Glu-L-Lys-D-Ala-D-Ala)](n)-di-trans,octa-cis-undecaprenyl diphosphate + beta-D-GlcNAc-(1-&gt;4)-Mur2Ac(oyl-L-Ala-gamma-D-Glu-L-Lys-D-Ala-D-Ala)-di-trans,octa-cis-undecaprenyl diphosphate = [GlcNAc-(1-&gt;4)-Mur2Ac(oyl-L-Ala-gamma-D-Glu-L-Lys-D-Ala-D-Ala)](n+1)-di-trans,octa-cis-undecaprenyl diphosphate + di-trans,octa-cis-undecaprenyl diphosphate + H(+)</text>
        <dbReference type="Rhea" id="RHEA:23708"/>
        <dbReference type="Rhea" id="RHEA-COMP:9602"/>
        <dbReference type="Rhea" id="RHEA-COMP:9603"/>
        <dbReference type="ChEBI" id="CHEBI:15378"/>
        <dbReference type="ChEBI" id="CHEBI:58405"/>
        <dbReference type="ChEBI" id="CHEBI:60033"/>
        <dbReference type="ChEBI" id="CHEBI:78435"/>
        <dbReference type="EC" id="2.4.99.28"/>
    </reaction>
</comment>
<dbReference type="EMBL" id="JBHMDM010000005">
    <property type="protein sequence ID" value="MFB9377616.1"/>
    <property type="molecule type" value="Genomic_DNA"/>
</dbReference>
<keyword evidence="5" id="KW-0378">Hydrolase</keyword>
<evidence type="ECO:0000256" key="6">
    <source>
        <dbReference type="ARBA" id="ARBA00023268"/>
    </source>
</evidence>